<reference evidence="12" key="1">
    <citation type="submission" date="2023-07" db="EMBL/GenBank/DDBJ databases">
        <authorList>
            <person name="Aktuganov G."/>
            <person name="Boyko T."/>
            <person name="Delegan Y."/>
            <person name="Galimzianova N."/>
            <person name="Gilvanova E."/>
            <person name="Korobov V."/>
            <person name="Kuzmina L."/>
            <person name="Melentiev A."/>
            <person name="Milman P."/>
            <person name="Ryabova A."/>
            <person name="Stupak E."/>
            <person name="Yasakov T."/>
            <person name="Zharikova N."/>
            <person name="Zhurenko E."/>
        </authorList>
    </citation>
    <scope>NUCLEOTIDE SEQUENCE</scope>
    <source>
        <strain evidence="12">IB-739</strain>
    </source>
</reference>
<evidence type="ECO:0000256" key="1">
    <source>
        <dbReference type="ARBA" id="ARBA00004496"/>
    </source>
</evidence>
<protein>
    <submittedName>
        <fullName evidence="12">Tyrosine-type recombinase/integrase</fullName>
    </submittedName>
</protein>
<keyword evidence="6 9" id="KW-0238">DNA-binding</keyword>
<keyword evidence="4" id="KW-0159">Chromosome partition</keyword>
<dbReference type="InterPro" id="IPR002104">
    <property type="entry name" value="Integrase_catalytic"/>
</dbReference>
<evidence type="ECO:0000256" key="6">
    <source>
        <dbReference type="ARBA" id="ARBA00023125"/>
    </source>
</evidence>
<keyword evidence="7" id="KW-0233">DNA recombination</keyword>
<evidence type="ECO:0000256" key="8">
    <source>
        <dbReference type="ARBA" id="ARBA00023306"/>
    </source>
</evidence>
<dbReference type="EMBL" id="JAUMKJ010000030">
    <property type="protein sequence ID" value="MDO3679728.1"/>
    <property type="molecule type" value="Genomic_DNA"/>
</dbReference>
<dbReference type="Gene3D" id="1.10.150.130">
    <property type="match status" value="1"/>
</dbReference>
<dbReference type="Pfam" id="PF00589">
    <property type="entry name" value="Phage_integrase"/>
    <property type="match status" value="1"/>
</dbReference>
<accession>A0ABT8VFG7</accession>
<evidence type="ECO:0000313" key="12">
    <source>
        <dbReference type="EMBL" id="MDO3679728.1"/>
    </source>
</evidence>
<dbReference type="PANTHER" id="PTHR30349">
    <property type="entry name" value="PHAGE INTEGRASE-RELATED"/>
    <property type="match status" value="1"/>
</dbReference>
<dbReference type="Pfam" id="PF02899">
    <property type="entry name" value="Phage_int_SAM_1"/>
    <property type="match status" value="1"/>
</dbReference>
<name>A0ABT8VFG7_9BACL</name>
<evidence type="ECO:0000256" key="5">
    <source>
        <dbReference type="ARBA" id="ARBA00022908"/>
    </source>
</evidence>
<feature type="domain" description="Core-binding (CB)" evidence="11">
    <location>
        <begin position="14"/>
        <end position="104"/>
    </location>
</feature>
<keyword evidence="13" id="KW-1185">Reference proteome</keyword>
<dbReference type="InterPro" id="IPR044068">
    <property type="entry name" value="CB"/>
</dbReference>
<dbReference type="Gene3D" id="1.10.443.10">
    <property type="entry name" value="Intergrase catalytic core"/>
    <property type="match status" value="1"/>
</dbReference>
<dbReference type="PROSITE" id="PS51900">
    <property type="entry name" value="CB"/>
    <property type="match status" value="1"/>
</dbReference>
<evidence type="ECO:0000256" key="4">
    <source>
        <dbReference type="ARBA" id="ARBA00022829"/>
    </source>
</evidence>
<evidence type="ECO:0000256" key="3">
    <source>
        <dbReference type="ARBA" id="ARBA00022618"/>
    </source>
</evidence>
<dbReference type="InterPro" id="IPR004107">
    <property type="entry name" value="Integrase_SAM-like_N"/>
</dbReference>
<comment type="caution">
    <text evidence="12">The sequence shown here is derived from an EMBL/GenBank/DDBJ whole genome shotgun (WGS) entry which is preliminary data.</text>
</comment>
<dbReference type="InterPro" id="IPR011010">
    <property type="entry name" value="DNA_brk_join_enz"/>
</dbReference>
<evidence type="ECO:0000256" key="2">
    <source>
        <dbReference type="ARBA" id="ARBA00022490"/>
    </source>
</evidence>
<keyword evidence="3" id="KW-0132">Cell division</keyword>
<evidence type="ECO:0000256" key="7">
    <source>
        <dbReference type="ARBA" id="ARBA00023172"/>
    </source>
</evidence>
<comment type="subcellular location">
    <subcellularLocation>
        <location evidence="1">Cytoplasm</location>
    </subcellularLocation>
</comment>
<dbReference type="SUPFAM" id="SSF56349">
    <property type="entry name" value="DNA breaking-rejoining enzymes"/>
    <property type="match status" value="1"/>
</dbReference>
<keyword evidence="2" id="KW-0963">Cytoplasm</keyword>
<dbReference type="RefSeq" id="WP_302879914.1">
    <property type="nucleotide sequence ID" value="NZ_JAUMKJ010000030.1"/>
</dbReference>
<dbReference type="PANTHER" id="PTHR30349:SF77">
    <property type="entry name" value="TYROSINE RECOMBINASE XERC"/>
    <property type="match status" value="1"/>
</dbReference>
<dbReference type="Proteomes" id="UP001168883">
    <property type="component" value="Unassembled WGS sequence"/>
</dbReference>
<evidence type="ECO:0000256" key="9">
    <source>
        <dbReference type="PROSITE-ProRule" id="PRU01248"/>
    </source>
</evidence>
<dbReference type="InterPro" id="IPR010998">
    <property type="entry name" value="Integrase_recombinase_N"/>
</dbReference>
<dbReference type="PROSITE" id="PS51898">
    <property type="entry name" value="TYR_RECOMBINASE"/>
    <property type="match status" value="1"/>
</dbReference>
<feature type="domain" description="Tyr recombinase" evidence="10">
    <location>
        <begin position="125"/>
        <end position="312"/>
    </location>
</feature>
<proteinExistence type="predicted"/>
<evidence type="ECO:0000259" key="11">
    <source>
        <dbReference type="PROSITE" id="PS51900"/>
    </source>
</evidence>
<dbReference type="InterPro" id="IPR050090">
    <property type="entry name" value="Tyrosine_recombinase_XerCD"/>
</dbReference>
<evidence type="ECO:0000259" key="10">
    <source>
        <dbReference type="PROSITE" id="PS51898"/>
    </source>
</evidence>
<gene>
    <name evidence="12" type="ORF">Q3C12_22195</name>
</gene>
<organism evidence="12 13">
    <name type="scientific">Paenibacillus ehimensis</name>
    <dbReference type="NCBI Taxonomy" id="79264"/>
    <lineage>
        <taxon>Bacteria</taxon>
        <taxon>Bacillati</taxon>
        <taxon>Bacillota</taxon>
        <taxon>Bacilli</taxon>
        <taxon>Bacillales</taxon>
        <taxon>Paenibacillaceae</taxon>
        <taxon>Paenibacillus</taxon>
    </lineage>
</organism>
<dbReference type="InterPro" id="IPR013762">
    <property type="entry name" value="Integrase-like_cat_sf"/>
</dbReference>
<keyword evidence="5" id="KW-0229">DNA integration</keyword>
<evidence type="ECO:0000313" key="13">
    <source>
        <dbReference type="Proteomes" id="UP001168883"/>
    </source>
</evidence>
<keyword evidence="8" id="KW-0131">Cell cycle</keyword>
<sequence length="319" mass="36505">MIFLEGIDDHLNQYTLENVLENYIHYLNTEVEISKATVSRYKSAISLLIKWLKENGKIKFFDEITSYDLHTYINKTNEFTGISAKAKTKAVLISAIKNLYKWAINQNIVSSDISRFIQKPKINELLPEILLLEDATKFETSSMERKFSSRDNLITLLFLLRGLKVSELISIDLKNVNLNNSTIVYAGKGGISRTIYLTQKLIMILEKYIPERQAILVRRNKISEPALFISEKRGTRLTQRAIQLIIEEIGQKAKVKTTPNKLRHTCAAMLYNNGNGANISEIAKLLGHKDPYSANKYTKLNKDIKIYPNLYSTNPLELT</sequence>
<dbReference type="CDD" id="cd00397">
    <property type="entry name" value="DNA_BRE_C"/>
    <property type="match status" value="1"/>
</dbReference>